<evidence type="ECO:0000256" key="5">
    <source>
        <dbReference type="ARBA" id="ARBA00022801"/>
    </source>
</evidence>
<sequence>MELSCVIFCILFIAGQCESAAIQPKINTTSPSLSAMNFMEKYGYLEGGHTDSAALYTENAITEAVKTLQKFGNIVITGQLDNATLELMASPRCGVPDILKKEEHEQPRK</sequence>
<comment type="cofactor">
    <cofactor evidence="1">
        <name>Zn(2+)</name>
        <dbReference type="ChEBI" id="CHEBI:29105"/>
    </cofactor>
</comment>
<dbReference type="Gene3D" id="1.10.101.10">
    <property type="entry name" value="PGBD-like superfamily/PGBD"/>
    <property type="match status" value="1"/>
</dbReference>
<name>A0A0L7R172_9HYME</name>
<keyword evidence="12" id="KW-1185">Reference proteome</keyword>
<evidence type="ECO:0000313" key="12">
    <source>
        <dbReference type="Proteomes" id="UP000053825"/>
    </source>
</evidence>
<dbReference type="Proteomes" id="UP000053825">
    <property type="component" value="Unassembled WGS sequence"/>
</dbReference>
<dbReference type="InterPro" id="IPR036365">
    <property type="entry name" value="PGBD-like_sf"/>
</dbReference>
<keyword evidence="2" id="KW-0645">Protease</keyword>
<gene>
    <name evidence="11" type="ORF">WH47_12057</name>
</gene>
<feature type="chain" id="PRO_5005574930" evidence="9">
    <location>
        <begin position="20"/>
        <end position="109"/>
    </location>
</feature>
<dbReference type="GO" id="GO:0004222">
    <property type="term" value="F:metalloendopeptidase activity"/>
    <property type="evidence" value="ECO:0007669"/>
    <property type="project" value="InterPro"/>
</dbReference>
<dbReference type="STRING" id="597456.A0A0L7R172"/>
<dbReference type="GO" id="GO:0006508">
    <property type="term" value="P:proteolysis"/>
    <property type="evidence" value="ECO:0007669"/>
    <property type="project" value="UniProtKB-KW"/>
</dbReference>
<evidence type="ECO:0000256" key="8">
    <source>
        <dbReference type="ARBA" id="ARBA00023145"/>
    </source>
</evidence>
<dbReference type="GO" id="GO:0005615">
    <property type="term" value="C:extracellular space"/>
    <property type="evidence" value="ECO:0007669"/>
    <property type="project" value="TreeGrafter"/>
</dbReference>
<evidence type="ECO:0000256" key="3">
    <source>
        <dbReference type="ARBA" id="ARBA00022723"/>
    </source>
</evidence>
<dbReference type="GO" id="GO:0008270">
    <property type="term" value="F:zinc ion binding"/>
    <property type="evidence" value="ECO:0007669"/>
    <property type="project" value="InterPro"/>
</dbReference>
<evidence type="ECO:0000256" key="9">
    <source>
        <dbReference type="SAM" id="SignalP"/>
    </source>
</evidence>
<dbReference type="PANTHER" id="PTHR10201">
    <property type="entry name" value="MATRIX METALLOPROTEINASE"/>
    <property type="match status" value="1"/>
</dbReference>
<evidence type="ECO:0000256" key="1">
    <source>
        <dbReference type="ARBA" id="ARBA00001947"/>
    </source>
</evidence>
<protein>
    <submittedName>
        <fullName evidence="11">Matrix metalloproteinase-24</fullName>
    </submittedName>
</protein>
<dbReference type="Pfam" id="PF01471">
    <property type="entry name" value="PG_binding_1"/>
    <property type="match status" value="1"/>
</dbReference>
<evidence type="ECO:0000256" key="2">
    <source>
        <dbReference type="ARBA" id="ARBA00022670"/>
    </source>
</evidence>
<dbReference type="GO" id="GO:0030574">
    <property type="term" value="P:collagen catabolic process"/>
    <property type="evidence" value="ECO:0007669"/>
    <property type="project" value="TreeGrafter"/>
</dbReference>
<keyword evidence="4 9" id="KW-0732">Signal</keyword>
<dbReference type="InterPro" id="IPR021158">
    <property type="entry name" value="Pept_M10A_Zn_BS"/>
</dbReference>
<dbReference type="AlphaFoldDB" id="A0A0L7R172"/>
<reference evidence="11 12" key="1">
    <citation type="submission" date="2015-07" db="EMBL/GenBank/DDBJ databases">
        <title>The genome of Habropoda laboriosa.</title>
        <authorList>
            <person name="Pan H."/>
            <person name="Kapheim K."/>
        </authorList>
    </citation>
    <scope>NUCLEOTIDE SEQUENCE [LARGE SCALE GENOMIC DNA]</scope>
    <source>
        <strain evidence="11">0110345459</strain>
    </source>
</reference>
<proteinExistence type="predicted"/>
<evidence type="ECO:0000259" key="10">
    <source>
        <dbReference type="Pfam" id="PF01471"/>
    </source>
</evidence>
<accession>A0A0L7R172</accession>
<organism evidence="11 12">
    <name type="scientific">Habropoda laboriosa</name>
    <dbReference type="NCBI Taxonomy" id="597456"/>
    <lineage>
        <taxon>Eukaryota</taxon>
        <taxon>Metazoa</taxon>
        <taxon>Ecdysozoa</taxon>
        <taxon>Arthropoda</taxon>
        <taxon>Hexapoda</taxon>
        <taxon>Insecta</taxon>
        <taxon>Pterygota</taxon>
        <taxon>Neoptera</taxon>
        <taxon>Endopterygota</taxon>
        <taxon>Hymenoptera</taxon>
        <taxon>Apocrita</taxon>
        <taxon>Aculeata</taxon>
        <taxon>Apoidea</taxon>
        <taxon>Anthophila</taxon>
        <taxon>Apidae</taxon>
        <taxon>Habropoda</taxon>
    </lineage>
</organism>
<dbReference type="InterPro" id="IPR036366">
    <property type="entry name" value="PGBDSf"/>
</dbReference>
<dbReference type="SUPFAM" id="SSF47090">
    <property type="entry name" value="PGBD-like"/>
    <property type="match status" value="1"/>
</dbReference>
<dbReference type="EMBL" id="KQ414668">
    <property type="protein sequence ID" value="KOC64593.1"/>
    <property type="molecule type" value="Genomic_DNA"/>
</dbReference>
<keyword evidence="7" id="KW-0482">Metalloprotease</keyword>
<feature type="signal peptide" evidence="9">
    <location>
        <begin position="1"/>
        <end position="19"/>
    </location>
</feature>
<dbReference type="PANTHER" id="PTHR10201:SF169">
    <property type="entry name" value="MATRIX METALLOPROTEINASE-16-LIKE PROTEIN"/>
    <property type="match status" value="1"/>
</dbReference>
<keyword evidence="5" id="KW-0378">Hydrolase</keyword>
<keyword evidence="3" id="KW-0479">Metal-binding</keyword>
<dbReference type="OrthoDB" id="406838at2759"/>
<keyword evidence="6" id="KW-0862">Zinc</keyword>
<evidence type="ECO:0000313" key="11">
    <source>
        <dbReference type="EMBL" id="KOC64593.1"/>
    </source>
</evidence>
<dbReference type="InterPro" id="IPR002477">
    <property type="entry name" value="Peptidoglycan-bd-like"/>
</dbReference>
<dbReference type="GO" id="GO:0031012">
    <property type="term" value="C:extracellular matrix"/>
    <property type="evidence" value="ECO:0007669"/>
    <property type="project" value="InterPro"/>
</dbReference>
<feature type="domain" description="Peptidoglycan binding-like" evidence="10">
    <location>
        <begin position="40"/>
        <end position="88"/>
    </location>
</feature>
<dbReference type="PROSITE" id="PS00546">
    <property type="entry name" value="CYSTEINE_SWITCH"/>
    <property type="match status" value="1"/>
</dbReference>
<keyword evidence="8" id="KW-0865">Zymogen</keyword>
<evidence type="ECO:0000256" key="4">
    <source>
        <dbReference type="ARBA" id="ARBA00022729"/>
    </source>
</evidence>
<evidence type="ECO:0000256" key="7">
    <source>
        <dbReference type="ARBA" id="ARBA00023049"/>
    </source>
</evidence>
<dbReference type="GO" id="GO:0030198">
    <property type="term" value="P:extracellular matrix organization"/>
    <property type="evidence" value="ECO:0007669"/>
    <property type="project" value="TreeGrafter"/>
</dbReference>
<evidence type="ECO:0000256" key="6">
    <source>
        <dbReference type="ARBA" id="ARBA00022833"/>
    </source>
</evidence>